<sequence>MDDIIKAYDRVKKVILAISLNNSENLEESNMNDEDQEKRASSPTERESLLSKFDSIKRSQSDNSTKENEGKSGKIKENEKEESYYLMYSKRSFRCLTNGYQKLVEEAENKPEKKIEVGKLIIERKEWFSRKNQC</sequence>
<reference evidence="2 3" key="1">
    <citation type="submission" date="2024-04" db="EMBL/GenBank/DDBJ databases">
        <title>Tritrichomonas musculus Genome.</title>
        <authorList>
            <person name="Alves-Ferreira E."/>
            <person name="Grigg M."/>
            <person name="Lorenzi H."/>
            <person name="Galac M."/>
        </authorList>
    </citation>
    <scope>NUCLEOTIDE SEQUENCE [LARGE SCALE GENOMIC DNA]</scope>
    <source>
        <strain evidence="2 3">EAF2021</strain>
    </source>
</reference>
<proteinExistence type="predicted"/>
<name>A0ABR2KZ13_9EUKA</name>
<dbReference type="Proteomes" id="UP001470230">
    <property type="component" value="Unassembled WGS sequence"/>
</dbReference>
<comment type="caution">
    <text evidence="2">The sequence shown here is derived from an EMBL/GenBank/DDBJ whole genome shotgun (WGS) entry which is preliminary data.</text>
</comment>
<dbReference type="EMBL" id="JAPFFF010000003">
    <property type="protein sequence ID" value="KAK8895250.1"/>
    <property type="molecule type" value="Genomic_DNA"/>
</dbReference>
<feature type="compositionally biased region" description="Basic and acidic residues" evidence="1">
    <location>
        <begin position="36"/>
        <end position="77"/>
    </location>
</feature>
<feature type="compositionally biased region" description="Acidic residues" evidence="1">
    <location>
        <begin position="25"/>
        <end position="35"/>
    </location>
</feature>
<evidence type="ECO:0000313" key="3">
    <source>
        <dbReference type="Proteomes" id="UP001470230"/>
    </source>
</evidence>
<evidence type="ECO:0000256" key="1">
    <source>
        <dbReference type="SAM" id="MobiDB-lite"/>
    </source>
</evidence>
<protein>
    <submittedName>
        <fullName evidence="2">Uncharacterized protein</fullName>
    </submittedName>
</protein>
<gene>
    <name evidence="2" type="ORF">M9Y10_023692</name>
</gene>
<feature type="region of interest" description="Disordered" evidence="1">
    <location>
        <begin position="22"/>
        <end position="77"/>
    </location>
</feature>
<keyword evidence="3" id="KW-1185">Reference proteome</keyword>
<organism evidence="2 3">
    <name type="scientific">Tritrichomonas musculus</name>
    <dbReference type="NCBI Taxonomy" id="1915356"/>
    <lineage>
        <taxon>Eukaryota</taxon>
        <taxon>Metamonada</taxon>
        <taxon>Parabasalia</taxon>
        <taxon>Tritrichomonadida</taxon>
        <taxon>Tritrichomonadidae</taxon>
        <taxon>Tritrichomonas</taxon>
    </lineage>
</organism>
<evidence type="ECO:0000313" key="2">
    <source>
        <dbReference type="EMBL" id="KAK8895250.1"/>
    </source>
</evidence>
<accession>A0ABR2KZ13</accession>